<dbReference type="Gene3D" id="3.10.350.10">
    <property type="entry name" value="LysM domain"/>
    <property type="match status" value="1"/>
</dbReference>
<dbReference type="PANTHER" id="PTHR34997:SF1">
    <property type="entry name" value="PEPTIDOGLYCAN-BINDING LYSIN DOMAIN"/>
    <property type="match status" value="1"/>
</dbReference>
<evidence type="ECO:0000256" key="1">
    <source>
        <dbReference type="ARBA" id="ARBA00022669"/>
    </source>
</evidence>
<sequence>MQLEGDCTGLWLDEAYCVKAGGGGTMTTSSATASVTPPAPTQAGIPSTCNAYGVAQDDDGRETVASRNRITVTQLYAWNPALNNSCENFWLGEVYCLGVSS</sequence>
<evidence type="ECO:0000313" key="5">
    <source>
        <dbReference type="Proteomes" id="UP001219568"/>
    </source>
</evidence>
<reference evidence="4" key="1">
    <citation type="journal article" date="2023" name="IMA Fungus">
        <title>Comparative genomic study of the Penicillium genus elucidates a diverse pangenome and 15 lateral gene transfer events.</title>
        <authorList>
            <person name="Petersen C."/>
            <person name="Sorensen T."/>
            <person name="Nielsen M.R."/>
            <person name="Sondergaard T.E."/>
            <person name="Sorensen J.L."/>
            <person name="Fitzpatrick D.A."/>
            <person name="Frisvad J.C."/>
            <person name="Nielsen K.L."/>
        </authorList>
    </citation>
    <scope>NUCLEOTIDE SEQUENCE</scope>
    <source>
        <strain evidence="4">IBT 15450</strain>
    </source>
</reference>
<dbReference type="AlphaFoldDB" id="A0AAD6HZ64"/>
<accession>A0AAD6HZ64</accession>
<organism evidence="4 5">
    <name type="scientific">Penicillium canescens</name>
    <dbReference type="NCBI Taxonomy" id="5083"/>
    <lineage>
        <taxon>Eukaryota</taxon>
        <taxon>Fungi</taxon>
        <taxon>Dikarya</taxon>
        <taxon>Ascomycota</taxon>
        <taxon>Pezizomycotina</taxon>
        <taxon>Eurotiomycetes</taxon>
        <taxon>Eurotiomycetidae</taxon>
        <taxon>Eurotiales</taxon>
        <taxon>Aspergillaceae</taxon>
        <taxon>Penicillium</taxon>
    </lineage>
</organism>
<keyword evidence="1" id="KW-0147">Chitin-binding</keyword>
<dbReference type="InterPro" id="IPR052210">
    <property type="entry name" value="LysM1-like"/>
</dbReference>
<feature type="domain" description="LysM" evidence="3">
    <location>
        <begin position="50"/>
        <end position="97"/>
    </location>
</feature>
<dbReference type="EMBL" id="JAQJZL010000016">
    <property type="protein sequence ID" value="KAJ6023179.1"/>
    <property type="molecule type" value="Genomic_DNA"/>
</dbReference>
<evidence type="ECO:0000313" key="4">
    <source>
        <dbReference type="EMBL" id="KAJ6023179.1"/>
    </source>
</evidence>
<evidence type="ECO:0000256" key="2">
    <source>
        <dbReference type="ARBA" id="ARBA00023026"/>
    </source>
</evidence>
<comment type="caution">
    <text evidence="4">The sequence shown here is derived from an EMBL/GenBank/DDBJ whole genome shotgun (WGS) entry which is preliminary data.</text>
</comment>
<dbReference type="PROSITE" id="PS51782">
    <property type="entry name" value="LYSM"/>
    <property type="match status" value="1"/>
</dbReference>
<dbReference type="PANTHER" id="PTHR34997">
    <property type="entry name" value="AM15"/>
    <property type="match status" value="1"/>
</dbReference>
<name>A0AAD6HZ64_PENCN</name>
<evidence type="ECO:0000259" key="3">
    <source>
        <dbReference type="PROSITE" id="PS51782"/>
    </source>
</evidence>
<keyword evidence="5" id="KW-1185">Reference proteome</keyword>
<dbReference type="Proteomes" id="UP001219568">
    <property type="component" value="Unassembled WGS sequence"/>
</dbReference>
<dbReference type="InterPro" id="IPR036779">
    <property type="entry name" value="LysM_dom_sf"/>
</dbReference>
<reference evidence="4" key="2">
    <citation type="submission" date="2023-01" db="EMBL/GenBank/DDBJ databases">
        <authorList>
            <person name="Petersen C."/>
        </authorList>
    </citation>
    <scope>NUCLEOTIDE SEQUENCE</scope>
    <source>
        <strain evidence="4">IBT 15450</strain>
    </source>
</reference>
<dbReference type="SUPFAM" id="SSF54106">
    <property type="entry name" value="LysM domain"/>
    <property type="match status" value="1"/>
</dbReference>
<protein>
    <recommendedName>
        <fullName evidence="3">LysM domain-containing protein</fullName>
    </recommendedName>
</protein>
<gene>
    <name evidence="4" type="ORF">N7460_013574</name>
</gene>
<keyword evidence="2" id="KW-0843">Virulence</keyword>
<proteinExistence type="predicted"/>
<dbReference type="InterPro" id="IPR018392">
    <property type="entry name" value="LysM"/>
</dbReference>
<dbReference type="GO" id="GO:0008061">
    <property type="term" value="F:chitin binding"/>
    <property type="evidence" value="ECO:0007669"/>
    <property type="project" value="UniProtKB-KW"/>
</dbReference>